<proteinExistence type="inferred from homology"/>
<dbReference type="FunFam" id="1.20.58.220:FF:000004">
    <property type="entry name" value="Phosphate-specific transport system accessory protein PhoU"/>
    <property type="match status" value="1"/>
</dbReference>
<dbReference type="InterPro" id="IPR026022">
    <property type="entry name" value="PhoU_dom"/>
</dbReference>
<comment type="similarity">
    <text evidence="2 7">Belongs to the PhoU family.</text>
</comment>
<keyword evidence="6 7" id="KW-0592">Phosphate transport</keyword>
<sequence>MSLEQKINNLETDLHIMGTLVLESLVSAVRALEDKDTAKASEVMDKDDEIDDAYMKIDQDWFELMATEQPVASDLRLSTSILQASLHLERLGDLSVYLGKTTHEIHDLPIPESLHKIVVEMGDMVIDMASSALESLKNRDAELALSTARKDELINSLYNKMLNEVPNISGNKDLYNGLFRLITCVRTLERGGDHAVDICELASFLVTGEFKEF</sequence>
<dbReference type="AlphaFoldDB" id="S5DXP1"/>
<name>S5DXP1_9ACTN</name>
<evidence type="ECO:0000256" key="5">
    <source>
        <dbReference type="ARBA" id="ARBA00022490"/>
    </source>
</evidence>
<dbReference type="GO" id="GO:0005737">
    <property type="term" value="C:cytoplasm"/>
    <property type="evidence" value="ECO:0007669"/>
    <property type="project" value="UniProtKB-SubCell"/>
</dbReference>
<evidence type="ECO:0000256" key="1">
    <source>
        <dbReference type="ARBA" id="ARBA00004496"/>
    </source>
</evidence>
<evidence type="ECO:0000256" key="2">
    <source>
        <dbReference type="ARBA" id="ARBA00008107"/>
    </source>
</evidence>
<dbReference type="SUPFAM" id="SSF109755">
    <property type="entry name" value="PhoU-like"/>
    <property type="match status" value="1"/>
</dbReference>
<dbReference type="Gene3D" id="1.20.58.220">
    <property type="entry name" value="Phosphate transport system protein phou homolog 2, domain 2"/>
    <property type="match status" value="1"/>
</dbReference>
<dbReference type="NCBIfam" id="TIGR02135">
    <property type="entry name" value="phoU_full"/>
    <property type="match status" value="1"/>
</dbReference>
<comment type="function">
    <text evidence="7">Plays a role in the regulation of phosphate uptake.</text>
</comment>
<dbReference type="PIRSF" id="PIRSF003107">
    <property type="entry name" value="PhoU"/>
    <property type="match status" value="1"/>
</dbReference>
<accession>S5DXP1</accession>
<dbReference type="InterPro" id="IPR038078">
    <property type="entry name" value="PhoU-like_sf"/>
</dbReference>
<dbReference type="EMBL" id="KC811141">
    <property type="protein sequence ID" value="AGQ19762.1"/>
    <property type="molecule type" value="Genomic_DNA"/>
</dbReference>
<dbReference type="GO" id="GO:0006817">
    <property type="term" value="P:phosphate ion transport"/>
    <property type="evidence" value="ECO:0007669"/>
    <property type="project" value="UniProtKB-KW"/>
</dbReference>
<evidence type="ECO:0000256" key="3">
    <source>
        <dbReference type="ARBA" id="ARBA00011738"/>
    </source>
</evidence>
<dbReference type="PANTHER" id="PTHR42930">
    <property type="entry name" value="PHOSPHATE-SPECIFIC TRANSPORT SYSTEM ACCESSORY PROTEIN PHOU"/>
    <property type="match status" value="1"/>
</dbReference>
<organism evidence="9">
    <name type="scientific">Candidatus Actinomarina minuta</name>
    <dbReference type="NCBI Taxonomy" id="1389454"/>
    <lineage>
        <taxon>Bacteria</taxon>
        <taxon>Bacillati</taxon>
        <taxon>Actinomycetota</taxon>
        <taxon>Actinomycetes</taxon>
        <taxon>Candidatus Actinomarinidae</taxon>
        <taxon>Candidatus Actinomarinales</taxon>
        <taxon>Candidatus Actinomarineae</taxon>
        <taxon>Candidatus Actinomarinaceae</taxon>
        <taxon>Candidatus Actinomarina</taxon>
    </lineage>
</organism>
<protein>
    <recommendedName>
        <fullName evidence="7">Phosphate-specific transport system accessory protein PhoU</fullName>
    </recommendedName>
</protein>
<feature type="domain" description="PhoU" evidence="8">
    <location>
        <begin position="119"/>
        <end position="201"/>
    </location>
</feature>
<comment type="subunit">
    <text evidence="3 7">Homodimer.</text>
</comment>
<dbReference type="PANTHER" id="PTHR42930:SF3">
    <property type="entry name" value="PHOSPHATE-SPECIFIC TRANSPORT SYSTEM ACCESSORY PROTEIN PHOU"/>
    <property type="match status" value="1"/>
</dbReference>
<evidence type="ECO:0000259" key="8">
    <source>
        <dbReference type="Pfam" id="PF01895"/>
    </source>
</evidence>
<evidence type="ECO:0000256" key="4">
    <source>
        <dbReference type="ARBA" id="ARBA00022448"/>
    </source>
</evidence>
<keyword evidence="5 7" id="KW-0963">Cytoplasm</keyword>
<dbReference type="GO" id="GO:0030643">
    <property type="term" value="P:intracellular phosphate ion homeostasis"/>
    <property type="evidence" value="ECO:0007669"/>
    <property type="project" value="InterPro"/>
</dbReference>
<keyword evidence="4 7" id="KW-0813">Transport</keyword>
<dbReference type="GO" id="GO:0045936">
    <property type="term" value="P:negative regulation of phosphate metabolic process"/>
    <property type="evidence" value="ECO:0007669"/>
    <property type="project" value="InterPro"/>
</dbReference>
<evidence type="ECO:0000256" key="7">
    <source>
        <dbReference type="PIRNR" id="PIRNR003107"/>
    </source>
</evidence>
<evidence type="ECO:0000256" key="6">
    <source>
        <dbReference type="ARBA" id="ARBA00022592"/>
    </source>
</evidence>
<dbReference type="Pfam" id="PF01895">
    <property type="entry name" value="PhoU"/>
    <property type="match status" value="2"/>
</dbReference>
<feature type="domain" description="PhoU" evidence="8">
    <location>
        <begin position="15"/>
        <end position="100"/>
    </location>
</feature>
<comment type="subcellular location">
    <subcellularLocation>
        <location evidence="1 7">Cytoplasm</location>
    </subcellularLocation>
</comment>
<evidence type="ECO:0000313" key="9">
    <source>
        <dbReference type="EMBL" id="AGQ19762.1"/>
    </source>
</evidence>
<reference evidence="9" key="1">
    <citation type="journal article" date="2013" name="Sci. Rep.">
        <title>Metagenomics uncovers a new group of low GC and ultra-small marine Actinobacteria.</title>
        <authorList>
            <person name="Ghai R."/>
            <person name="Mizuno C.M."/>
            <person name="Picazo A."/>
            <person name="Camacho A."/>
            <person name="Rodriguez-Valera F."/>
        </authorList>
    </citation>
    <scope>NUCLEOTIDE SEQUENCE</scope>
</reference>
<dbReference type="InterPro" id="IPR028366">
    <property type="entry name" value="PhoU"/>
</dbReference>